<dbReference type="GO" id="GO:0000166">
    <property type="term" value="F:nucleotide binding"/>
    <property type="evidence" value="ECO:0007669"/>
    <property type="project" value="InterPro"/>
</dbReference>
<sequence length="369" mass="40603">MTLRVGIISANWGTYAHLPAWRAVPGIEVVAVCTSRKETAEAAAERCDIPRAFWDARAMAADPDIDIIDCGTRASIREGMVLACLENGKHVYNAIPHAVGLEGARVLNEAWARSGRVGVVDAFSEWVPAHQMMKEMIEDGALGQPFGGTCVFNMSLYNILDPRFPYNWFAEKGHGVSAVRNLGSHALHMLAAMFGEVEELVAHDGQLLPEWRSADGETVLKVETNDFASMLLRFKSGLVIQCQCSWNATLGSGWLLDVFGSKGRLVAQAPSFPTSRDTTLHAGRLGETGLGRVEIPERLLRTPEVGLDSEAAIQPAHPMSLSMNAMARAIEGKGQARPDFAQAWRVERQQEAIQRSMRERRWVRIDEIT</sequence>
<dbReference type="InterPro" id="IPR050463">
    <property type="entry name" value="Gfo/Idh/MocA_oxidrdct_glycsds"/>
</dbReference>
<dbReference type="SUPFAM" id="SSF55347">
    <property type="entry name" value="Glyceraldehyde-3-phosphate dehydrogenase-like, C-terminal domain"/>
    <property type="match status" value="1"/>
</dbReference>
<feature type="domain" description="GFO/IDH/MocA-like oxidoreductase" evidence="3">
    <location>
        <begin position="130"/>
        <end position="265"/>
    </location>
</feature>
<dbReference type="SUPFAM" id="SSF51735">
    <property type="entry name" value="NAD(P)-binding Rossmann-fold domains"/>
    <property type="match status" value="1"/>
</dbReference>
<organism evidence="4 5">
    <name type="scientific">Melittangium boletus DSM 14713</name>
    <dbReference type="NCBI Taxonomy" id="1294270"/>
    <lineage>
        <taxon>Bacteria</taxon>
        <taxon>Pseudomonadati</taxon>
        <taxon>Myxococcota</taxon>
        <taxon>Myxococcia</taxon>
        <taxon>Myxococcales</taxon>
        <taxon>Cystobacterineae</taxon>
        <taxon>Archangiaceae</taxon>
        <taxon>Melittangium</taxon>
    </lineage>
</organism>
<feature type="domain" description="Gfo/Idh/MocA-like oxidoreductase N-terminal" evidence="2">
    <location>
        <begin position="3"/>
        <end position="117"/>
    </location>
</feature>
<dbReference type="PANTHER" id="PTHR43818">
    <property type="entry name" value="BCDNA.GH03377"/>
    <property type="match status" value="1"/>
</dbReference>
<dbReference type="Proteomes" id="UP000217289">
    <property type="component" value="Chromosome"/>
</dbReference>
<gene>
    <name evidence="4" type="ORF">MEBOL_002690</name>
</gene>
<evidence type="ECO:0000313" key="4">
    <source>
        <dbReference type="EMBL" id="ATB29241.1"/>
    </source>
</evidence>
<evidence type="ECO:0000259" key="2">
    <source>
        <dbReference type="Pfam" id="PF01408"/>
    </source>
</evidence>
<dbReference type="GO" id="GO:0016491">
    <property type="term" value="F:oxidoreductase activity"/>
    <property type="evidence" value="ECO:0007669"/>
    <property type="project" value="UniProtKB-KW"/>
</dbReference>
<evidence type="ECO:0000256" key="1">
    <source>
        <dbReference type="ARBA" id="ARBA00023002"/>
    </source>
</evidence>
<dbReference type="OrthoDB" id="9801953at2"/>
<dbReference type="PANTHER" id="PTHR43818:SF11">
    <property type="entry name" value="BCDNA.GH03377"/>
    <property type="match status" value="1"/>
</dbReference>
<evidence type="ECO:0000313" key="5">
    <source>
        <dbReference type="Proteomes" id="UP000217289"/>
    </source>
</evidence>
<dbReference type="Gene3D" id="3.30.360.10">
    <property type="entry name" value="Dihydrodipicolinate Reductase, domain 2"/>
    <property type="match status" value="1"/>
</dbReference>
<proteinExistence type="predicted"/>
<evidence type="ECO:0000259" key="3">
    <source>
        <dbReference type="Pfam" id="PF22725"/>
    </source>
</evidence>
<keyword evidence="5" id="KW-1185">Reference proteome</keyword>
<dbReference type="Gene3D" id="3.40.50.720">
    <property type="entry name" value="NAD(P)-binding Rossmann-like Domain"/>
    <property type="match status" value="1"/>
</dbReference>
<dbReference type="EMBL" id="CP022163">
    <property type="protein sequence ID" value="ATB29241.1"/>
    <property type="molecule type" value="Genomic_DNA"/>
</dbReference>
<name>A0A250IDL7_9BACT</name>
<reference evidence="4 5" key="1">
    <citation type="submission" date="2017-06" db="EMBL/GenBank/DDBJ databases">
        <authorList>
            <person name="Kim H.J."/>
            <person name="Triplett B.A."/>
        </authorList>
    </citation>
    <scope>NUCLEOTIDE SEQUENCE [LARGE SCALE GENOMIC DNA]</scope>
    <source>
        <strain evidence="4 5">DSM 14713</strain>
    </source>
</reference>
<keyword evidence="1" id="KW-0560">Oxidoreductase</keyword>
<dbReference type="Pfam" id="PF22725">
    <property type="entry name" value="GFO_IDH_MocA_C3"/>
    <property type="match status" value="1"/>
</dbReference>
<accession>A0A250IDL7</accession>
<dbReference type="InterPro" id="IPR055170">
    <property type="entry name" value="GFO_IDH_MocA-like_dom"/>
</dbReference>
<dbReference type="Pfam" id="PF01408">
    <property type="entry name" value="GFO_IDH_MocA"/>
    <property type="match status" value="1"/>
</dbReference>
<dbReference type="InterPro" id="IPR000683">
    <property type="entry name" value="Gfo/Idh/MocA-like_OxRdtase_N"/>
</dbReference>
<dbReference type="RefSeq" id="WP_095982765.1">
    <property type="nucleotide sequence ID" value="NZ_CP022163.1"/>
</dbReference>
<dbReference type="AlphaFoldDB" id="A0A250IDL7"/>
<protein>
    <submittedName>
        <fullName evidence="4">Oxidoreductase</fullName>
    </submittedName>
</protein>
<dbReference type="KEGG" id="mbd:MEBOL_002690"/>
<dbReference type="InterPro" id="IPR036291">
    <property type="entry name" value="NAD(P)-bd_dom_sf"/>
</dbReference>